<protein>
    <submittedName>
        <fullName evidence="1">Uncharacterized protein</fullName>
    </submittedName>
</protein>
<dbReference type="EMBL" id="JANAKD010000833">
    <property type="protein sequence ID" value="KAJ3487577.1"/>
    <property type="molecule type" value="Genomic_DNA"/>
</dbReference>
<comment type="caution">
    <text evidence="1">The sequence shown here is derived from an EMBL/GenBank/DDBJ whole genome shotgun (WGS) entry which is preliminary data.</text>
</comment>
<evidence type="ECO:0000313" key="1">
    <source>
        <dbReference type="EMBL" id="KAJ3487577.1"/>
    </source>
</evidence>
<accession>A0ACC1QTL2</accession>
<evidence type="ECO:0000313" key="2">
    <source>
        <dbReference type="Proteomes" id="UP001148737"/>
    </source>
</evidence>
<sequence>MMCKCTIICLALSSLDSNHNEAHLANHVDLPPIGYQPQYPAPPSGVGQQPLPEYGATGHMYPNYQPHSPYGQPSQNLYSQSNGAQPPSH</sequence>
<dbReference type="Proteomes" id="UP001148737">
    <property type="component" value="Unassembled WGS sequence"/>
</dbReference>
<organism evidence="1 2">
    <name type="scientific">Lecanicillium saksenae</name>
    <dbReference type="NCBI Taxonomy" id="468837"/>
    <lineage>
        <taxon>Eukaryota</taxon>
        <taxon>Fungi</taxon>
        <taxon>Dikarya</taxon>
        <taxon>Ascomycota</taxon>
        <taxon>Pezizomycotina</taxon>
        <taxon>Sordariomycetes</taxon>
        <taxon>Hypocreomycetidae</taxon>
        <taxon>Hypocreales</taxon>
        <taxon>Cordycipitaceae</taxon>
        <taxon>Lecanicillium</taxon>
    </lineage>
</organism>
<reference evidence="1" key="1">
    <citation type="submission" date="2022-07" db="EMBL/GenBank/DDBJ databases">
        <title>Genome Sequence of Lecanicillium saksenae.</title>
        <authorList>
            <person name="Buettner E."/>
        </authorList>
    </citation>
    <scope>NUCLEOTIDE SEQUENCE</scope>
    <source>
        <strain evidence="1">VT-O1</strain>
    </source>
</reference>
<proteinExistence type="predicted"/>
<keyword evidence="2" id="KW-1185">Reference proteome</keyword>
<name>A0ACC1QTL2_9HYPO</name>
<gene>
    <name evidence="1" type="ORF">NLG97_g6382</name>
</gene>